<accession>A0A430AJM3</accession>
<dbReference type="FunFam" id="3.30.70.100:FF:000001">
    <property type="entry name" value="ATPase copper transporting beta"/>
    <property type="match status" value="1"/>
</dbReference>
<feature type="domain" description="HMA" evidence="2">
    <location>
        <begin position="3"/>
        <end position="68"/>
    </location>
</feature>
<sequence>MKKKINVTIPSISCKHCVQTIEQELKQLETVKIRINLKKKTAKIEFDDSKLSTTDILAAIEHSGYTAKEV</sequence>
<organism evidence="3 4">
    <name type="scientific">Vagococcus entomophilus</name>
    <dbReference type="NCBI Taxonomy" id="1160095"/>
    <lineage>
        <taxon>Bacteria</taxon>
        <taxon>Bacillati</taxon>
        <taxon>Bacillota</taxon>
        <taxon>Bacilli</taxon>
        <taxon>Lactobacillales</taxon>
        <taxon>Enterococcaceae</taxon>
        <taxon>Vagococcus</taxon>
    </lineage>
</organism>
<dbReference type="EMBL" id="NGJZ01000001">
    <property type="protein sequence ID" value="RSU08249.1"/>
    <property type="molecule type" value="Genomic_DNA"/>
</dbReference>
<evidence type="ECO:0000313" key="4">
    <source>
        <dbReference type="Proteomes" id="UP000288669"/>
    </source>
</evidence>
<dbReference type="PROSITE" id="PS01047">
    <property type="entry name" value="HMA_1"/>
    <property type="match status" value="1"/>
</dbReference>
<gene>
    <name evidence="3" type="ORF">CBF30_03130</name>
</gene>
<name>A0A430AJM3_9ENTE</name>
<dbReference type="PROSITE" id="PS50846">
    <property type="entry name" value="HMA_2"/>
    <property type="match status" value="1"/>
</dbReference>
<dbReference type="SUPFAM" id="SSF55008">
    <property type="entry name" value="HMA, heavy metal-associated domain"/>
    <property type="match status" value="1"/>
</dbReference>
<dbReference type="GO" id="GO:0046872">
    <property type="term" value="F:metal ion binding"/>
    <property type="evidence" value="ECO:0007669"/>
    <property type="project" value="UniProtKB-KW"/>
</dbReference>
<protein>
    <recommendedName>
        <fullName evidence="2">HMA domain-containing protein</fullName>
    </recommendedName>
</protein>
<evidence type="ECO:0000259" key="2">
    <source>
        <dbReference type="PROSITE" id="PS50846"/>
    </source>
</evidence>
<dbReference type="Pfam" id="PF00403">
    <property type="entry name" value="HMA"/>
    <property type="match status" value="1"/>
</dbReference>
<evidence type="ECO:0000256" key="1">
    <source>
        <dbReference type="ARBA" id="ARBA00022723"/>
    </source>
</evidence>
<dbReference type="Proteomes" id="UP000288669">
    <property type="component" value="Unassembled WGS sequence"/>
</dbReference>
<keyword evidence="4" id="KW-1185">Reference proteome</keyword>
<dbReference type="RefSeq" id="WP_126822669.1">
    <property type="nucleotide sequence ID" value="NZ_JBHLWU010000001.1"/>
</dbReference>
<dbReference type="InterPro" id="IPR017969">
    <property type="entry name" value="Heavy-metal-associated_CS"/>
</dbReference>
<dbReference type="AlphaFoldDB" id="A0A430AJM3"/>
<reference evidence="3 4" key="1">
    <citation type="submission" date="2017-05" db="EMBL/GenBank/DDBJ databases">
        <title>Vagococcus spp. assemblies.</title>
        <authorList>
            <person name="Gulvik C.A."/>
        </authorList>
    </citation>
    <scope>NUCLEOTIDE SEQUENCE [LARGE SCALE GENOMIC DNA]</scope>
    <source>
        <strain evidence="3 4">DSM 24756</strain>
    </source>
</reference>
<comment type="caution">
    <text evidence="3">The sequence shown here is derived from an EMBL/GenBank/DDBJ whole genome shotgun (WGS) entry which is preliminary data.</text>
</comment>
<dbReference type="CDD" id="cd00371">
    <property type="entry name" value="HMA"/>
    <property type="match status" value="1"/>
</dbReference>
<dbReference type="InterPro" id="IPR036163">
    <property type="entry name" value="HMA_dom_sf"/>
</dbReference>
<dbReference type="InterPro" id="IPR006121">
    <property type="entry name" value="HMA_dom"/>
</dbReference>
<keyword evidence="1" id="KW-0479">Metal-binding</keyword>
<dbReference type="Gene3D" id="3.30.70.100">
    <property type="match status" value="1"/>
</dbReference>
<dbReference type="OrthoDB" id="9813965at2"/>
<proteinExistence type="predicted"/>
<evidence type="ECO:0000313" key="3">
    <source>
        <dbReference type="EMBL" id="RSU08249.1"/>
    </source>
</evidence>